<keyword evidence="4" id="KW-1185">Reference proteome</keyword>
<keyword evidence="2" id="KW-0472">Membrane</keyword>
<dbReference type="OrthoDB" id="3550369at2759"/>
<accession>A0A8H2VW43</accession>
<proteinExistence type="predicted"/>
<dbReference type="EMBL" id="CAJHIA010000017">
    <property type="protein sequence ID" value="CAD6445977.1"/>
    <property type="molecule type" value="Genomic_DNA"/>
</dbReference>
<dbReference type="AlphaFoldDB" id="A0A8H2VW43"/>
<keyword evidence="2" id="KW-0812">Transmembrane</keyword>
<feature type="compositionally biased region" description="Basic residues" evidence="1">
    <location>
        <begin position="113"/>
        <end position="128"/>
    </location>
</feature>
<dbReference type="Proteomes" id="UP000624404">
    <property type="component" value="Unassembled WGS sequence"/>
</dbReference>
<evidence type="ECO:0000313" key="4">
    <source>
        <dbReference type="Proteomes" id="UP000624404"/>
    </source>
</evidence>
<evidence type="ECO:0000256" key="1">
    <source>
        <dbReference type="SAM" id="MobiDB-lite"/>
    </source>
</evidence>
<feature type="region of interest" description="Disordered" evidence="1">
    <location>
        <begin position="91"/>
        <end position="213"/>
    </location>
</feature>
<reference evidence="3" key="1">
    <citation type="submission" date="2020-10" db="EMBL/GenBank/DDBJ databases">
        <authorList>
            <person name="Kusch S."/>
        </authorList>
    </citation>
    <scope>NUCLEOTIDE SEQUENCE</scope>
    <source>
        <strain evidence="3">SwB9</strain>
    </source>
</reference>
<feature type="compositionally biased region" description="Polar residues" evidence="1">
    <location>
        <begin position="183"/>
        <end position="192"/>
    </location>
</feature>
<evidence type="ECO:0000256" key="2">
    <source>
        <dbReference type="SAM" id="Phobius"/>
    </source>
</evidence>
<evidence type="ECO:0000313" key="3">
    <source>
        <dbReference type="EMBL" id="CAD6445977.1"/>
    </source>
</evidence>
<feature type="compositionally biased region" description="Polar residues" evidence="1">
    <location>
        <begin position="129"/>
        <end position="151"/>
    </location>
</feature>
<sequence length="213" mass="22926">MGQATLIISLVIIVITLIGGSVAFFVWHWLHRSRPVNEGIQMLPIRERSPHARESDADDRRVWERDQEGGHIQDHDAGGLSLADIVRGIPGRHIEGTGENEGRSLADIVNPPPKRRGKSSTAHLKKGKIQNTTDESQANPSTTGAGSSSSNRVRRAPMRAEESVSGLGGKEKGKRAPGKIHESSVTPDNSNIPLIGIDSSPSSQDERSLKSAS</sequence>
<keyword evidence="2" id="KW-1133">Transmembrane helix</keyword>
<protein>
    <submittedName>
        <fullName evidence="3">C47f6bbb-3b04-4231-be71-9cd71164d082-CDS</fullName>
    </submittedName>
</protein>
<feature type="transmembrane region" description="Helical" evidence="2">
    <location>
        <begin position="6"/>
        <end position="30"/>
    </location>
</feature>
<gene>
    <name evidence="3" type="ORF">SCLTRI_LOCUS5693</name>
</gene>
<comment type="caution">
    <text evidence="3">The sequence shown here is derived from an EMBL/GenBank/DDBJ whole genome shotgun (WGS) entry which is preliminary data.</text>
</comment>
<organism evidence="3 4">
    <name type="scientific">Sclerotinia trifoliorum</name>
    <dbReference type="NCBI Taxonomy" id="28548"/>
    <lineage>
        <taxon>Eukaryota</taxon>
        <taxon>Fungi</taxon>
        <taxon>Dikarya</taxon>
        <taxon>Ascomycota</taxon>
        <taxon>Pezizomycotina</taxon>
        <taxon>Leotiomycetes</taxon>
        <taxon>Helotiales</taxon>
        <taxon>Sclerotiniaceae</taxon>
        <taxon>Sclerotinia</taxon>
    </lineage>
</organism>
<feature type="compositionally biased region" description="Basic and acidic residues" evidence="1">
    <location>
        <begin position="204"/>
        <end position="213"/>
    </location>
</feature>
<feature type="compositionally biased region" description="Basic and acidic residues" evidence="1">
    <location>
        <begin position="92"/>
        <end position="104"/>
    </location>
</feature>
<name>A0A8H2VW43_9HELO</name>